<dbReference type="InterPro" id="IPR042299">
    <property type="entry name" value="Ufd1-like_Nn"/>
</dbReference>
<dbReference type="RefSeq" id="XP_013893146.1">
    <property type="nucleotide sequence ID" value="XM_014037692.1"/>
</dbReference>
<reference evidence="2 3" key="1">
    <citation type="journal article" date="2013" name="BMC Genomics">
        <title>Reconstruction of the lipid metabolism for the microalga Monoraphidium neglectum from its genome sequence reveals characteristics suitable for biofuel production.</title>
        <authorList>
            <person name="Bogen C."/>
            <person name="Al-Dilaimi A."/>
            <person name="Albersmeier A."/>
            <person name="Wichmann J."/>
            <person name="Grundmann M."/>
            <person name="Rupp O."/>
            <person name="Lauersen K.J."/>
            <person name="Blifernez-Klassen O."/>
            <person name="Kalinowski J."/>
            <person name="Goesmann A."/>
            <person name="Mussgnug J.H."/>
            <person name="Kruse O."/>
        </authorList>
    </citation>
    <scope>NUCLEOTIDE SEQUENCE [LARGE SCALE GENOMIC DNA]</scope>
    <source>
        <strain evidence="2 3">SAG 48.87</strain>
    </source>
</reference>
<dbReference type="GO" id="GO:0031593">
    <property type="term" value="F:polyubiquitin modification-dependent protein binding"/>
    <property type="evidence" value="ECO:0007669"/>
    <property type="project" value="TreeGrafter"/>
</dbReference>
<dbReference type="GO" id="GO:0006511">
    <property type="term" value="P:ubiquitin-dependent protein catabolic process"/>
    <property type="evidence" value="ECO:0007669"/>
    <property type="project" value="InterPro"/>
</dbReference>
<dbReference type="Proteomes" id="UP000054498">
    <property type="component" value="Unassembled WGS sequence"/>
</dbReference>
<accession>A0A0D2LXA7</accession>
<dbReference type="OrthoDB" id="422728at2759"/>
<dbReference type="GO" id="GO:0036503">
    <property type="term" value="P:ERAD pathway"/>
    <property type="evidence" value="ECO:0007669"/>
    <property type="project" value="TreeGrafter"/>
</dbReference>
<feature type="region of interest" description="Disordered" evidence="1">
    <location>
        <begin position="1"/>
        <end position="49"/>
    </location>
</feature>
<organism evidence="2 3">
    <name type="scientific">Monoraphidium neglectum</name>
    <dbReference type="NCBI Taxonomy" id="145388"/>
    <lineage>
        <taxon>Eukaryota</taxon>
        <taxon>Viridiplantae</taxon>
        <taxon>Chlorophyta</taxon>
        <taxon>core chlorophytes</taxon>
        <taxon>Chlorophyceae</taxon>
        <taxon>CS clade</taxon>
        <taxon>Sphaeropleales</taxon>
        <taxon>Selenastraceae</taxon>
        <taxon>Monoraphidium</taxon>
    </lineage>
</organism>
<sequence length="326" mass="34076">MLNGELKARADRLAREAKERSDAERRRREKERLLAERQAARQRAREEEQRARRLAVLAAEQAEAERRAAETEANRGVFFHAQLQAAPTSAAAAAARGIRRAADKIVLPSSAGAVLMAQEAYKNGVGRLGAGSGGCGGPWGRAPRDAWTTAPGAGRAAGAQAGGARTRGCQAHPGRGAWRGGRAAAMFFEVTAPNGARTHAGVLEFSPEVPEGVVLLPDKVQDSLWGLQQLPGSHPHAADADPAAADADAKAGVPGGGGSESGGAGESGRCAGRVRVAYRRLEKGSYVRLQPELRAFHEEVGADPDAMRGALEGALHAVCALTEGDW</sequence>
<dbReference type="AlphaFoldDB" id="A0A0D2LXA7"/>
<feature type="region of interest" description="Disordered" evidence="1">
    <location>
        <begin position="229"/>
        <end position="268"/>
    </location>
</feature>
<feature type="compositionally biased region" description="Gly residues" evidence="1">
    <location>
        <begin position="253"/>
        <end position="266"/>
    </location>
</feature>
<protein>
    <submittedName>
        <fullName evidence="2">Uncharacterized protein</fullName>
    </submittedName>
</protein>
<gene>
    <name evidence="2" type="ORF">MNEG_13835</name>
</gene>
<dbReference type="PANTHER" id="PTHR12555">
    <property type="entry name" value="UBIQUITIN FUSION DEGRADATON PROTEIN 1"/>
    <property type="match status" value="1"/>
</dbReference>
<name>A0A0D2LXA7_9CHLO</name>
<evidence type="ECO:0000313" key="2">
    <source>
        <dbReference type="EMBL" id="KIY94126.1"/>
    </source>
</evidence>
<dbReference type="InterPro" id="IPR004854">
    <property type="entry name" value="Ufd1-like"/>
</dbReference>
<dbReference type="Gene3D" id="2.40.40.50">
    <property type="entry name" value="Ubiquitin fusion degradation protein UFD1, N-terminal domain"/>
    <property type="match status" value="1"/>
</dbReference>
<keyword evidence="3" id="KW-1185">Reference proteome</keyword>
<dbReference type="STRING" id="145388.A0A0D2LXA7"/>
<dbReference type="PANTHER" id="PTHR12555:SF13">
    <property type="entry name" value="UBIQUITIN RECOGNITION FACTOR IN ER-ASSOCIATED DEGRADATION PROTEIN 1"/>
    <property type="match status" value="1"/>
</dbReference>
<proteinExistence type="predicted"/>
<evidence type="ECO:0000313" key="3">
    <source>
        <dbReference type="Proteomes" id="UP000054498"/>
    </source>
</evidence>
<feature type="compositionally biased region" description="Low complexity" evidence="1">
    <location>
        <begin position="231"/>
        <end position="252"/>
    </location>
</feature>
<feature type="non-terminal residue" evidence="2">
    <location>
        <position position="326"/>
    </location>
</feature>
<dbReference type="EMBL" id="KK104296">
    <property type="protein sequence ID" value="KIY94126.1"/>
    <property type="molecule type" value="Genomic_DNA"/>
</dbReference>
<dbReference type="GeneID" id="25731337"/>
<dbReference type="GO" id="GO:0034098">
    <property type="term" value="C:VCP-NPL4-UFD1 AAA ATPase complex"/>
    <property type="evidence" value="ECO:0007669"/>
    <property type="project" value="TreeGrafter"/>
</dbReference>
<dbReference type="KEGG" id="mng:MNEG_13835"/>
<evidence type="ECO:0000256" key="1">
    <source>
        <dbReference type="SAM" id="MobiDB-lite"/>
    </source>
</evidence>